<organism evidence="2 3">
    <name type="scientific">Aureliella helgolandensis</name>
    <dbReference type="NCBI Taxonomy" id="2527968"/>
    <lineage>
        <taxon>Bacteria</taxon>
        <taxon>Pseudomonadati</taxon>
        <taxon>Planctomycetota</taxon>
        <taxon>Planctomycetia</taxon>
        <taxon>Pirellulales</taxon>
        <taxon>Pirellulaceae</taxon>
        <taxon>Aureliella</taxon>
    </lineage>
</organism>
<proteinExistence type="predicted"/>
<dbReference type="AlphaFoldDB" id="A0A518G2D3"/>
<feature type="region of interest" description="Disordered" evidence="1">
    <location>
        <begin position="321"/>
        <end position="350"/>
    </location>
</feature>
<name>A0A518G2D3_9BACT</name>
<dbReference type="KEGG" id="ahel:Q31a_10300"/>
<evidence type="ECO:0000313" key="3">
    <source>
        <dbReference type="Proteomes" id="UP000318017"/>
    </source>
</evidence>
<reference evidence="2 3" key="1">
    <citation type="submission" date="2019-02" db="EMBL/GenBank/DDBJ databases">
        <title>Deep-cultivation of Planctomycetes and their phenomic and genomic characterization uncovers novel biology.</title>
        <authorList>
            <person name="Wiegand S."/>
            <person name="Jogler M."/>
            <person name="Boedeker C."/>
            <person name="Pinto D."/>
            <person name="Vollmers J."/>
            <person name="Rivas-Marin E."/>
            <person name="Kohn T."/>
            <person name="Peeters S.H."/>
            <person name="Heuer A."/>
            <person name="Rast P."/>
            <person name="Oberbeckmann S."/>
            <person name="Bunk B."/>
            <person name="Jeske O."/>
            <person name="Meyerdierks A."/>
            <person name="Storesund J.E."/>
            <person name="Kallscheuer N."/>
            <person name="Luecker S."/>
            <person name="Lage O.M."/>
            <person name="Pohl T."/>
            <person name="Merkel B.J."/>
            <person name="Hornburger P."/>
            <person name="Mueller R.-W."/>
            <person name="Bruemmer F."/>
            <person name="Labrenz M."/>
            <person name="Spormann A.M."/>
            <person name="Op den Camp H."/>
            <person name="Overmann J."/>
            <person name="Amann R."/>
            <person name="Jetten M.S.M."/>
            <person name="Mascher T."/>
            <person name="Medema M.H."/>
            <person name="Devos D.P."/>
            <person name="Kaster A.-K."/>
            <person name="Ovreas L."/>
            <person name="Rohde M."/>
            <person name="Galperin M.Y."/>
            <person name="Jogler C."/>
        </authorList>
    </citation>
    <scope>NUCLEOTIDE SEQUENCE [LARGE SCALE GENOMIC DNA]</scope>
    <source>
        <strain evidence="2 3">Q31a</strain>
    </source>
</reference>
<gene>
    <name evidence="2" type="ORF">Q31a_10300</name>
</gene>
<dbReference type="Proteomes" id="UP000318017">
    <property type="component" value="Chromosome"/>
</dbReference>
<dbReference type="InterPro" id="IPR047750">
    <property type="entry name" value="YdjY-like"/>
</dbReference>
<evidence type="ECO:0000256" key="1">
    <source>
        <dbReference type="SAM" id="MobiDB-lite"/>
    </source>
</evidence>
<protein>
    <submittedName>
        <fullName evidence="2">Uncharacterized protein</fullName>
    </submittedName>
</protein>
<evidence type="ECO:0000313" key="2">
    <source>
        <dbReference type="EMBL" id="QDV22744.1"/>
    </source>
</evidence>
<feature type="compositionally biased region" description="Low complexity" evidence="1">
    <location>
        <begin position="58"/>
        <end position="69"/>
    </location>
</feature>
<dbReference type="NCBIfam" id="NF040466">
    <property type="entry name" value="ydjY_domain"/>
    <property type="match status" value="1"/>
</dbReference>
<dbReference type="EMBL" id="CP036298">
    <property type="protein sequence ID" value="QDV22744.1"/>
    <property type="molecule type" value="Genomic_DNA"/>
</dbReference>
<sequence>MAHNVKDRKVPLYEFHLEFPHMKIFPVQRILAWGTLSVLPVMLPMELAGTAAWAQTTTQTAEQTTGQVTDPADAKAAKGGNASLTAEEEVEDAPPSRWRGATYDRLLEQLNKTFGEPRGMVRLDPESRVWADKAKRRVAVDGFIALKEGQLEMLACIAGTKEHESVVAVFSQAKFVHAGLLAVGAQKGHPVRWEPTYAPPTGSEVKVTALWVDSAGKKHAIDAREWVREAGTVDKTLDTNFVFAGSSLWTDPETGEQLYQAESGDLICVANFSTATLDVPLKSLKSNSLLTFIAFSERIPDPGTPVRLVLEVLDAEGADGAETNADATNDTGNPAPGTTDGAQNSSLPAALAGYERLLESPAEARQASLKSEK</sequence>
<accession>A0A518G2D3</accession>
<feature type="region of interest" description="Disordered" evidence="1">
    <location>
        <begin position="58"/>
        <end position="95"/>
    </location>
</feature>
<keyword evidence="3" id="KW-1185">Reference proteome</keyword>